<keyword evidence="2" id="KW-1185">Reference proteome</keyword>
<dbReference type="Proteomes" id="UP000477311">
    <property type="component" value="Unassembled WGS sequence"/>
</dbReference>
<gene>
    <name evidence="1" type="ORF">G4L39_01130</name>
</gene>
<accession>A0A6M1RRR3</accession>
<dbReference type="RefSeq" id="WP_165105274.1">
    <property type="nucleotide sequence ID" value="NZ_JAAKYA010000006.1"/>
</dbReference>
<organism evidence="1 2">
    <name type="scientific">Limisphaera ngatamarikiensis</name>
    <dbReference type="NCBI Taxonomy" id="1324935"/>
    <lineage>
        <taxon>Bacteria</taxon>
        <taxon>Pseudomonadati</taxon>
        <taxon>Verrucomicrobiota</taxon>
        <taxon>Verrucomicrobiia</taxon>
        <taxon>Limisphaerales</taxon>
        <taxon>Limisphaeraceae</taxon>
        <taxon>Limisphaera</taxon>
    </lineage>
</organism>
<evidence type="ECO:0000313" key="1">
    <source>
        <dbReference type="EMBL" id="NGO38001.1"/>
    </source>
</evidence>
<comment type="caution">
    <text evidence="1">The sequence shown here is derived from an EMBL/GenBank/DDBJ whole genome shotgun (WGS) entry which is preliminary data.</text>
</comment>
<sequence>MATKLQLATFLQEIRYYTAVMDRQGRPPVWAEAMGTWAWPSEWPVGIQRRRLQVEFQSGYDAELQVPVRVVSVGRVGSDSRKRSRNRS</sequence>
<dbReference type="AlphaFoldDB" id="A0A6M1RRR3"/>
<name>A0A6M1RRR3_9BACT</name>
<proteinExistence type="predicted"/>
<reference evidence="1 2" key="1">
    <citation type="submission" date="2020-02" db="EMBL/GenBank/DDBJ databases">
        <title>Draft genome sequence of Limisphaera ngatamarikiensis NGM72.4T, a thermophilic Verrucomicrobia grouped in subdivision 3.</title>
        <authorList>
            <person name="Carere C.R."/>
            <person name="Steen J."/>
            <person name="Hugenholtz P."/>
            <person name="Stott M.B."/>
        </authorList>
    </citation>
    <scope>NUCLEOTIDE SEQUENCE [LARGE SCALE GENOMIC DNA]</scope>
    <source>
        <strain evidence="1 2">NGM72.4</strain>
    </source>
</reference>
<evidence type="ECO:0000313" key="2">
    <source>
        <dbReference type="Proteomes" id="UP000477311"/>
    </source>
</evidence>
<protein>
    <submittedName>
        <fullName evidence="1">Uncharacterized protein</fullName>
    </submittedName>
</protein>
<dbReference type="EMBL" id="JAAKYA010000006">
    <property type="protein sequence ID" value="NGO38001.1"/>
    <property type="molecule type" value="Genomic_DNA"/>
</dbReference>